<sequence length="332" mass="35790">MYAGFETFGLSSDSYSVWINGSGSPANTKGTVSFGTAAAAFSGAGGLSVVLTRAAGVDWHAQLVSPRLKLLTGSIYTFCVWARLKPRPGQDTSAQATVALYDSSTSVVYTWHKANITATWQQLCLPRAAKPEGQAGKTTWAEFKVNFGTAVNTFYFDHATIRPDIMSANFESSSSSEGYRVYVRSSGNASADAQVSYAFGAREAAYSGGGGFTATVTRVTGIDWHVQLMSPRLELLTGKLYTFCIWVRLAPGPGQDTSTRITAYLQDSTIQTVYVRHLQNITITWQQLCVPHAAKPKGQGGVTWVEFKVVMGAAVNTYHFDQAVITAEEALP</sequence>
<dbReference type="SUPFAM" id="SSF49785">
    <property type="entry name" value="Galactose-binding domain-like"/>
    <property type="match status" value="2"/>
</dbReference>
<name>A0A150FW11_GONPE</name>
<protein>
    <recommendedName>
        <fullName evidence="3">CBM-cenC domain-containing protein</fullName>
    </recommendedName>
</protein>
<accession>A0A150FW11</accession>
<dbReference type="Gene3D" id="2.60.120.260">
    <property type="entry name" value="Galactose-binding domain-like"/>
    <property type="match status" value="2"/>
</dbReference>
<evidence type="ECO:0008006" key="3">
    <source>
        <dbReference type="Google" id="ProtNLM"/>
    </source>
</evidence>
<dbReference type="InterPro" id="IPR008979">
    <property type="entry name" value="Galactose-bd-like_sf"/>
</dbReference>
<organism evidence="1 2">
    <name type="scientific">Gonium pectorale</name>
    <name type="common">Green alga</name>
    <dbReference type="NCBI Taxonomy" id="33097"/>
    <lineage>
        <taxon>Eukaryota</taxon>
        <taxon>Viridiplantae</taxon>
        <taxon>Chlorophyta</taxon>
        <taxon>core chlorophytes</taxon>
        <taxon>Chlorophyceae</taxon>
        <taxon>CS clade</taxon>
        <taxon>Chlamydomonadales</taxon>
        <taxon>Volvocaceae</taxon>
        <taxon>Gonium</taxon>
    </lineage>
</organism>
<dbReference type="Proteomes" id="UP000075714">
    <property type="component" value="Unassembled WGS sequence"/>
</dbReference>
<keyword evidence="2" id="KW-1185">Reference proteome</keyword>
<evidence type="ECO:0000313" key="2">
    <source>
        <dbReference type="Proteomes" id="UP000075714"/>
    </source>
</evidence>
<dbReference type="AlphaFoldDB" id="A0A150FW11"/>
<dbReference type="EMBL" id="LSYV01000292">
    <property type="protein sequence ID" value="KXZ41758.1"/>
    <property type="molecule type" value="Genomic_DNA"/>
</dbReference>
<reference evidence="2" key="1">
    <citation type="journal article" date="2016" name="Nat. Commun.">
        <title>The Gonium pectorale genome demonstrates co-option of cell cycle regulation during the evolution of multicellularity.</title>
        <authorList>
            <person name="Hanschen E.R."/>
            <person name="Marriage T.N."/>
            <person name="Ferris P.J."/>
            <person name="Hamaji T."/>
            <person name="Toyoda A."/>
            <person name="Fujiyama A."/>
            <person name="Neme R."/>
            <person name="Noguchi H."/>
            <person name="Minakuchi Y."/>
            <person name="Suzuki M."/>
            <person name="Kawai-Toyooka H."/>
            <person name="Smith D.R."/>
            <person name="Sparks H."/>
            <person name="Anderson J."/>
            <person name="Bakaric R."/>
            <person name="Luria V."/>
            <person name="Karger A."/>
            <person name="Kirschner M.W."/>
            <person name="Durand P.M."/>
            <person name="Michod R.E."/>
            <person name="Nozaki H."/>
            <person name="Olson B.J."/>
        </authorList>
    </citation>
    <scope>NUCLEOTIDE SEQUENCE [LARGE SCALE GENOMIC DNA]</scope>
    <source>
        <strain evidence="2">NIES-2863</strain>
    </source>
</reference>
<comment type="caution">
    <text evidence="1">The sequence shown here is derived from an EMBL/GenBank/DDBJ whole genome shotgun (WGS) entry which is preliminary data.</text>
</comment>
<gene>
    <name evidence="1" type="ORF">GPECTOR_293g791</name>
</gene>
<proteinExistence type="predicted"/>
<evidence type="ECO:0000313" key="1">
    <source>
        <dbReference type="EMBL" id="KXZ41758.1"/>
    </source>
</evidence>